<evidence type="ECO:0008006" key="3">
    <source>
        <dbReference type="Google" id="ProtNLM"/>
    </source>
</evidence>
<keyword evidence="2" id="KW-1185">Reference proteome</keyword>
<accession>A0AAV8SJK5</accession>
<dbReference type="AlphaFoldDB" id="A0AAV8SJK5"/>
<name>A0AAV8SJK5_9ROSI</name>
<proteinExistence type="predicted"/>
<comment type="caution">
    <text evidence="1">The sequence shown here is derived from an EMBL/GenBank/DDBJ whole genome shotgun (WGS) entry which is preliminary data.</text>
</comment>
<evidence type="ECO:0000313" key="1">
    <source>
        <dbReference type="EMBL" id="KAJ8752397.1"/>
    </source>
</evidence>
<dbReference type="Proteomes" id="UP001159364">
    <property type="component" value="Linkage Group LG10"/>
</dbReference>
<gene>
    <name evidence="1" type="ORF">K2173_004033</name>
</gene>
<sequence>MAVWWIRKRCPVEVSTTLLSSFCFVETPGEWFQFHRALTLPKLFPSSTSSTSSSLPIEASSPVSCVSPSIFGRFLYRRFIVVPVGKNSCLRRSAFKVNPLYWFVL</sequence>
<reference evidence="1 2" key="1">
    <citation type="submission" date="2021-09" db="EMBL/GenBank/DDBJ databases">
        <title>Genomic insights and catalytic innovation underlie evolution of tropane alkaloids biosynthesis.</title>
        <authorList>
            <person name="Wang Y.-J."/>
            <person name="Tian T."/>
            <person name="Huang J.-P."/>
            <person name="Huang S.-X."/>
        </authorList>
    </citation>
    <scope>NUCLEOTIDE SEQUENCE [LARGE SCALE GENOMIC DNA]</scope>
    <source>
        <strain evidence="1">KIB-2018</strain>
        <tissue evidence="1">Leaf</tissue>
    </source>
</reference>
<organism evidence="1 2">
    <name type="scientific">Erythroxylum novogranatense</name>
    <dbReference type="NCBI Taxonomy" id="1862640"/>
    <lineage>
        <taxon>Eukaryota</taxon>
        <taxon>Viridiplantae</taxon>
        <taxon>Streptophyta</taxon>
        <taxon>Embryophyta</taxon>
        <taxon>Tracheophyta</taxon>
        <taxon>Spermatophyta</taxon>
        <taxon>Magnoliopsida</taxon>
        <taxon>eudicotyledons</taxon>
        <taxon>Gunneridae</taxon>
        <taxon>Pentapetalae</taxon>
        <taxon>rosids</taxon>
        <taxon>fabids</taxon>
        <taxon>Malpighiales</taxon>
        <taxon>Erythroxylaceae</taxon>
        <taxon>Erythroxylum</taxon>
    </lineage>
</organism>
<dbReference type="EMBL" id="JAIWQS010000010">
    <property type="protein sequence ID" value="KAJ8752397.1"/>
    <property type="molecule type" value="Genomic_DNA"/>
</dbReference>
<protein>
    <recommendedName>
        <fullName evidence="3">Secreted protein</fullName>
    </recommendedName>
</protein>
<evidence type="ECO:0000313" key="2">
    <source>
        <dbReference type="Proteomes" id="UP001159364"/>
    </source>
</evidence>